<dbReference type="EMBL" id="JAWDGP010004208">
    <property type="protein sequence ID" value="KAK3766577.1"/>
    <property type="molecule type" value="Genomic_DNA"/>
</dbReference>
<gene>
    <name evidence="1" type="ORF">RRG08_042358</name>
</gene>
<evidence type="ECO:0000313" key="2">
    <source>
        <dbReference type="Proteomes" id="UP001283361"/>
    </source>
</evidence>
<dbReference type="AlphaFoldDB" id="A0AAE1DDL6"/>
<keyword evidence="2" id="KW-1185">Reference proteome</keyword>
<dbReference type="Proteomes" id="UP001283361">
    <property type="component" value="Unassembled WGS sequence"/>
</dbReference>
<evidence type="ECO:0000313" key="1">
    <source>
        <dbReference type="EMBL" id="KAK3766577.1"/>
    </source>
</evidence>
<protein>
    <submittedName>
        <fullName evidence="1">Uncharacterized protein</fullName>
    </submittedName>
</protein>
<comment type="caution">
    <text evidence="1">The sequence shown here is derived from an EMBL/GenBank/DDBJ whole genome shotgun (WGS) entry which is preliminary data.</text>
</comment>
<sequence>MTTHHSRWLWLTSFAPQRKYIADVMLHSLGISDRSHFSPVVSVASDEKLAMFTLQTPTLPNIVYCVVYMCKVDPVSGPAMFVQAHWQ</sequence>
<proteinExistence type="predicted"/>
<reference evidence="1" key="1">
    <citation type="journal article" date="2023" name="G3 (Bethesda)">
        <title>A reference genome for the long-term kleptoplast-retaining sea slug Elysia crispata morphotype clarki.</title>
        <authorList>
            <person name="Eastman K.E."/>
            <person name="Pendleton A.L."/>
            <person name="Shaikh M.A."/>
            <person name="Suttiyut T."/>
            <person name="Ogas R."/>
            <person name="Tomko P."/>
            <person name="Gavelis G."/>
            <person name="Widhalm J.R."/>
            <person name="Wisecaver J.H."/>
        </authorList>
    </citation>
    <scope>NUCLEOTIDE SEQUENCE</scope>
    <source>
        <strain evidence="1">ECLA1</strain>
    </source>
</reference>
<organism evidence="1 2">
    <name type="scientific">Elysia crispata</name>
    <name type="common">lettuce slug</name>
    <dbReference type="NCBI Taxonomy" id="231223"/>
    <lineage>
        <taxon>Eukaryota</taxon>
        <taxon>Metazoa</taxon>
        <taxon>Spiralia</taxon>
        <taxon>Lophotrochozoa</taxon>
        <taxon>Mollusca</taxon>
        <taxon>Gastropoda</taxon>
        <taxon>Heterobranchia</taxon>
        <taxon>Euthyneura</taxon>
        <taxon>Panpulmonata</taxon>
        <taxon>Sacoglossa</taxon>
        <taxon>Placobranchoidea</taxon>
        <taxon>Plakobranchidae</taxon>
        <taxon>Elysia</taxon>
    </lineage>
</organism>
<accession>A0AAE1DDL6</accession>
<name>A0AAE1DDL6_9GAST</name>